<dbReference type="AlphaFoldDB" id="A0A5J4SM63"/>
<name>A0A5J4SM63_9ZZZZ</name>
<dbReference type="GO" id="GO:0000272">
    <property type="term" value="P:polysaccharide catabolic process"/>
    <property type="evidence" value="ECO:0007669"/>
    <property type="project" value="InterPro"/>
</dbReference>
<comment type="caution">
    <text evidence="3">The sequence shown here is derived from an EMBL/GenBank/DDBJ whole genome shotgun (WGS) entry which is preliminary data.</text>
</comment>
<sequence length="361" mass="40707">MKYFIYLLFLSLVFSISSCDPEENDPVSSDANILELIVSADNINYSTTINGTDITLNQILLFGTEEVTIHSIEVSPGASANKQVGDLFPVTSNPIFILITAEDGSQLSYSLFLEAEDSPKEIELLFEQYNTTMCTNYATIDFGDLRMENNMWNSGNLTPGAFSQCIYHFDQAGIELFGWDWSYPTDAHGVNAYPQIIYGWKPWHNTTTVAGFPKKISDISTLKANYDVLLEVERGGYNLAFDNWITYDENVNSSNLEFEFMIWEDAQNLAAFGDYHEDVVTTNGTYRFYSGDPSWGNWTYLAFVRTETRHSGTVDMDELLNYLIDEGIVSTDSYLASIEFGNEVANSKGFCVMKSFEVIIE</sequence>
<evidence type="ECO:0000256" key="1">
    <source>
        <dbReference type="ARBA" id="ARBA00005519"/>
    </source>
</evidence>
<dbReference type="SUPFAM" id="SSF49899">
    <property type="entry name" value="Concanavalin A-like lectins/glucanases"/>
    <property type="match status" value="1"/>
</dbReference>
<comment type="similarity">
    <text evidence="1">Belongs to the glycosyl hydrolase 12 (cellulase H) family.</text>
</comment>
<dbReference type="InterPro" id="IPR013319">
    <property type="entry name" value="GH11/12"/>
</dbReference>
<protein>
    <submittedName>
        <fullName evidence="3">Endoglucanase S</fullName>
        <ecNumber evidence="3">3.2.1.4</ecNumber>
    </submittedName>
</protein>
<dbReference type="InterPro" id="IPR002594">
    <property type="entry name" value="GH12"/>
</dbReference>
<organism evidence="3">
    <name type="scientific">termite gut metagenome</name>
    <dbReference type="NCBI Taxonomy" id="433724"/>
    <lineage>
        <taxon>unclassified sequences</taxon>
        <taxon>metagenomes</taxon>
        <taxon>organismal metagenomes</taxon>
    </lineage>
</organism>
<dbReference type="EC" id="3.2.1.4" evidence="3"/>
<keyword evidence="3" id="KW-0326">Glycosidase</keyword>
<dbReference type="PROSITE" id="PS51257">
    <property type="entry name" value="PROKAR_LIPOPROTEIN"/>
    <property type="match status" value="1"/>
</dbReference>
<evidence type="ECO:0000313" key="3">
    <source>
        <dbReference type="EMBL" id="KAA6346360.1"/>
    </source>
</evidence>
<dbReference type="Gene3D" id="2.60.120.180">
    <property type="match status" value="1"/>
</dbReference>
<dbReference type="EMBL" id="SNRY01000133">
    <property type="protein sequence ID" value="KAA6346360.1"/>
    <property type="molecule type" value="Genomic_DNA"/>
</dbReference>
<evidence type="ECO:0000313" key="2">
    <source>
        <dbReference type="EMBL" id="KAA6346355.1"/>
    </source>
</evidence>
<dbReference type="GO" id="GO:0008810">
    <property type="term" value="F:cellulase activity"/>
    <property type="evidence" value="ECO:0007669"/>
    <property type="project" value="UniProtKB-EC"/>
</dbReference>
<reference evidence="3" key="1">
    <citation type="submission" date="2019-03" db="EMBL/GenBank/DDBJ databases">
        <title>Single cell metagenomics reveals metabolic interactions within the superorganism composed of flagellate Streblomastix strix and complex community of Bacteroidetes bacteria on its surface.</title>
        <authorList>
            <person name="Treitli S.C."/>
            <person name="Kolisko M."/>
            <person name="Husnik F."/>
            <person name="Keeling P."/>
            <person name="Hampl V."/>
        </authorList>
    </citation>
    <scope>NUCLEOTIDE SEQUENCE</scope>
    <source>
        <strain evidence="3">STM</strain>
    </source>
</reference>
<dbReference type="InterPro" id="IPR013320">
    <property type="entry name" value="ConA-like_dom_sf"/>
</dbReference>
<keyword evidence="3" id="KW-0378">Hydrolase</keyword>
<proteinExistence type="inferred from homology"/>
<dbReference type="EMBL" id="SNRY01000133">
    <property type="protein sequence ID" value="KAA6346355.1"/>
    <property type="molecule type" value="Genomic_DNA"/>
</dbReference>
<gene>
    <name evidence="2" type="ORF">EZS27_006120</name>
    <name evidence="3" type="ORF">EZS27_006125</name>
</gene>
<accession>A0A5J4SM63</accession>
<dbReference type="Pfam" id="PF01670">
    <property type="entry name" value="Glyco_hydro_12"/>
    <property type="match status" value="1"/>
</dbReference>
<dbReference type="PANTHER" id="PTHR34002:SF9">
    <property type="entry name" value="XYLOGLUCAN-SPECIFIC ENDO-BETA-1,4-GLUCANASE A"/>
    <property type="match status" value="1"/>
</dbReference>
<dbReference type="PANTHER" id="PTHR34002">
    <property type="entry name" value="BLR1656 PROTEIN"/>
    <property type="match status" value="1"/>
</dbReference>